<evidence type="ECO:0000256" key="2">
    <source>
        <dbReference type="ARBA" id="ARBA00022598"/>
    </source>
</evidence>
<dbReference type="SMART" id="SM00797">
    <property type="entry name" value="AHS2"/>
    <property type="match status" value="1"/>
</dbReference>
<dbReference type="Pfam" id="PF00289">
    <property type="entry name" value="Biotin_carb_N"/>
    <property type="match status" value="1"/>
</dbReference>
<dbReference type="InterPro" id="IPR011054">
    <property type="entry name" value="Rudment_hybrid_motif"/>
</dbReference>
<dbReference type="Pfam" id="PF02626">
    <property type="entry name" value="CT_A_B"/>
    <property type="match status" value="1"/>
</dbReference>
<dbReference type="SUPFAM" id="SSF56059">
    <property type="entry name" value="Glutathione synthetase ATP-binding domain-like"/>
    <property type="match status" value="1"/>
</dbReference>
<dbReference type="InterPro" id="IPR000089">
    <property type="entry name" value="Biotin_lipoyl"/>
</dbReference>
<comment type="cofactor">
    <cofactor evidence="1">
        <name>biotin</name>
        <dbReference type="ChEBI" id="CHEBI:57586"/>
    </cofactor>
</comment>
<dbReference type="Pfam" id="PF02786">
    <property type="entry name" value="CPSase_L_D2"/>
    <property type="match status" value="1"/>
</dbReference>
<dbReference type="SUPFAM" id="SSF51230">
    <property type="entry name" value="Single hybrid motif"/>
    <property type="match status" value="1"/>
</dbReference>
<keyword evidence="12" id="KW-1185">Reference proteome</keyword>
<evidence type="ECO:0000313" key="11">
    <source>
        <dbReference type="EMBL" id="KDQ58291.1"/>
    </source>
</evidence>
<dbReference type="GO" id="GO:0005524">
    <property type="term" value="F:ATP binding"/>
    <property type="evidence" value="ECO:0007669"/>
    <property type="project" value="UniProtKB-UniRule"/>
</dbReference>
<evidence type="ECO:0000313" key="12">
    <source>
        <dbReference type="Proteomes" id="UP000027265"/>
    </source>
</evidence>
<dbReference type="SUPFAM" id="SSF52440">
    <property type="entry name" value="PreATP-grasp domain"/>
    <property type="match status" value="1"/>
</dbReference>
<feature type="domain" description="Biotin carboxylation" evidence="10">
    <location>
        <begin position="6"/>
        <end position="483"/>
    </location>
</feature>
<dbReference type="Gene3D" id="2.40.100.10">
    <property type="entry name" value="Cyclophilin-like"/>
    <property type="match status" value="2"/>
</dbReference>
<evidence type="ECO:0000256" key="3">
    <source>
        <dbReference type="ARBA" id="ARBA00022741"/>
    </source>
</evidence>
<keyword evidence="4" id="KW-0378">Hydrolase</keyword>
<dbReference type="Gene3D" id="3.30.470.20">
    <property type="entry name" value="ATP-grasp fold, B domain"/>
    <property type="match status" value="1"/>
</dbReference>
<dbReference type="HOGENOM" id="CLU_002162_0_1_1"/>
<dbReference type="Pfam" id="PF02785">
    <property type="entry name" value="Biotin_carb_C"/>
    <property type="match status" value="1"/>
</dbReference>
<dbReference type="InterPro" id="IPR005482">
    <property type="entry name" value="Biotin_COase_C"/>
</dbReference>
<dbReference type="PANTHER" id="PTHR18866:SF128">
    <property type="entry name" value="UREA AMIDOLYASE"/>
    <property type="match status" value="1"/>
</dbReference>
<dbReference type="PROSITE" id="PS50968">
    <property type="entry name" value="BIOTINYL_LIPOYL"/>
    <property type="match status" value="1"/>
</dbReference>
<dbReference type="Proteomes" id="UP000027265">
    <property type="component" value="Unassembled WGS sequence"/>
</dbReference>
<evidence type="ECO:0000256" key="5">
    <source>
        <dbReference type="ARBA" id="ARBA00022840"/>
    </source>
</evidence>
<dbReference type="SUPFAM" id="SSF160467">
    <property type="entry name" value="PH0987 N-terminal domain-like"/>
    <property type="match status" value="1"/>
</dbReference>
<evidence type="ECO:0000259" key="8">
    <source>
        <dbReference type="PROSITE" id="PS50968"/>
    </source>
</evidence>
<evidence type="ECO:0000256" key="6">
    <source>
        <dbReference type="ARBA" id="ARBA00023267"/>
    </source>
</evidence>
<dbReference type="GO" id="GO:0016874">
    <property type="term" value="F:ligase activity"/>
    <property type="evidence" value="ECO:0007669"/>
    <property type="project" value="UniProtKB-KW"/>
</dbReference>
<dbReference type="STRING" id="933084.A0A067Q6R5"/>
<dbReference type="InterPro" id="IPR005481">
    <property type="entry name" value="BC-like_N"/>
</dbReference>
<name>A0A067Q6R5_9AGAM</name>
<evidence type="ECO:0000256" key="1">
    <source>
        <dbReference type="ARBA" id="ARBA00001953"/>
    </source>
</evidence>
<dbReference type="InParanoid" id="A0A067Q6R5"/>
<dbReference type="Gene3D" id="2.40.50.100">
    <property type="match status" value="1"/>
</dbReference>
<keyword evidence="6" id="KW-0092">Biotin</keyword>
<dbReference type="SUPFAM" id="SSF51246">
    <property type="entry name" value="Rudiment single hybrid motif"/>
    <property type="match status" value="1"/>
</dbReference>
<dbReference type="PROSITE" id="PS00867">
    <property type="entry name" value="CPSASE_2"/>
    <property type="match status" value="1"/>
</dbReference>
<evidence type="ECO:0000259" key="10">
    <source>
        <dbReference type="PROSITE" id="PS50979"/>
    </source>
</evidence>
<dbReference type="InterPro" id="IPR011761">
    <property type="entry name" value="ATP-grasp"/>
</dbReference>
<accession>A0A067Q6R5</accession>
<dbReference type="InterPro" id="IPR003833">
    <property type="entry name" value="CT_C_D"/>
</dbReference>
<proteinExistence type="predicted"/>
<dbReference type="SMART" id="SM00796">
    <property type="entry name" value="AHS1"/>
    <property type="match status" value="1"/>
</dbReference>
<feature type="domain" description="Lipoyl-binding" evidence="8">
    <location>
        <begin position="1184"/>
        <end position="1265"/>
    </location>
</feature>
<dbReference type="GO" id="GO:0016787">
    <property type="term" value="F:hydrolase activity"/>
    <property type="evidence" value="ECO:0007669"/>
    <property type="project" value="UniProtKB-KW"/>
</dbReference>
<keyword evidence="3 7" id="KW-0547">Nucleotide-binding</keyword>
<dbReference type="NCBIfam" id="TIGR00724">
    <property type="entry name" value="urea_amlyse_rel"/>
    <property type="match status" value="1"/>
</dbReference>
<dbReference type="OrthoDB" id="196847at2759"/>
<dbReference type="InterPro" id="IPR011053">
    <property type="entry name" value="Single_hybrid_motif"/>
</dbReference>
<dbReference type="InterPro" id="IPR011764">
    <property type="entry name" value="Biotin_carboxylation_dom"/>
</dbReference>
<evidence type="ECO:0000256" key="7">
    <source>
        <dbReference type="PROSITE-ProRule" id="PRU00409"/>
    </source>
</evidence>
<evidence type="ECO:0000256" key="4">
    <source>
        <dbReference type="ARBA" id="ARBA00022801"/>
    </source>
</evidence>
<dbReference type="PANTHER" id="PTHR18866">
    <property type="entry name" value="CARBOXYLASE:PYRUVATE/ACETYL-COA/PROPIONYL-COA CARBOXYLASE"/>
    <property type="match status" value="1"/>
</dbReference>
<dbReference type="SUPFAM" id="SSF50891">
    <property type="entry name" value="Cyclophilin-like"/>
    <property type="match status" value="2"/>
</dbReference>
<feature type="domain" description="ATP-grasp" evidence="9">
    <location>
        <begin position="134"/>
        <end position="341"/>
    </location>
</feature>
<dbReference type="PROSITE" id="PS50975">
    <property type="entry name" value="ATP_GRASP"/>
    <property type="match status" value="1"/>
</dbReference>
<protein>
    <recommendedName>
        <fullName evidence="13">Urea carboxylase</fullName>
    </recommendedName>
</protein>
<dbReference type="CDD" id="cd06850">
    <property type="entry name" value="biotinyl_domain"/>
    <property type="match status" value="1"/>
</dbReference>
<organism evidence="11 12">
    <name type="scientific">Jaapia argillacea MUCL 33604</name>
    <dbReference type="NCBI Taxonomy" id="933084"/>
    <lineage>
        <taxon>Eukaryota</taxon>
        <taxon>Fungi</taxon>
        <taxon>Dikarya</taxon>
        <taxon>Basidiomycota</taxon>
        <taxon>Agaricomycotina</taxon>
        <taxon>Agaricomycetes</taxon>
        <taxon>Agaricomycetidae</taxon>
        <taxon>Jaapiales</taxon>
        <taxon>Jaapiaceae</taxon>
        <taxon>Jaapia</taxon>
    </lineage>
</organism>
<dbReference type="Pfam" id="PF02682">
    <property type="entry name" value="CT_C_D"/>
    <property type="match status" value="1"/>
</dbReference>
<dbReference type="InterPro" id="IPR029000">
    <property type="entry name" value="Cyclophilin-like_dom_sf"/>
</dbReference>
<dbReference type="PROSITE" id="PS50979">
    <property type="entry name" value="BC"/>
    <property type="match status" value="1"/>
</dbReference>
<dbReference type="InterPro" id="IPR003778">
    <property type="entry name" value="CT_A_B"/>
</dbReference>
<dbReference type="GO" id="GO:0046872">
    <property type="term" value="F:metal ion binding"/>
    <property type="evidence" value="ECO:0007669"/>
    <property type="project" value="InterPro"/>
</dbReference>
<dbReference type="SMART" id="SM00878">
    <property type="entry name" value="Biotin_carb_C"/>
    <property type="match status" value="1"/>
</dbReference>
<dbReference type="Pfam" id="PF00364">
    <property type="entry name" value="Biotin_lipoyl"/>
    <property type="match status" value="1"/>
</dbReference>
<dbReference type="InterPro" id="IPR050856">
    <property type="entry name" value="Biotin_carboxylase_complex"/>
</dbReference>
<gene>
    <name evidence="11" type="ORF">JAAARDRAFT_193705</name>
</gene>
<keyword evidence="2" id="KW-0436">Ligase</keyword>
<dbReference type="InterPro" id="IPR016185">
    <property type="entry name" value="PreATP-grasp_dom_sf"/>
</dbReference>
<keyword evidence="5 7" id="KW-0067">ATP-binding</keyword>
<evidence type="ECO:0008006" key="13">
    <source>
        <dbReference type="Google" id="ProtNLM"/>
    </source>
</evidence>
<sequence length="1265" mass="138744">MSVEFSKHKLLVANRGEIAVRILRTAKALGISTVTIYTPADALAPHVSLADQSYPLLSPESNFTEPLPDSSGYLSIPSILSIFKLAQNVTLLHPGYGFLSENADFAKAVRDVGVSFLGPSEEVVRIMGLKHEARVKAEEAGVPVVPGSEGLLQDVEEAVGLVVGTASVKGIGWPVMLKSTAGGGGMGLVVCNDEKELRERFVSTQGRAETLFKHSGVFLERYFPAARHIEIQVFGNGLGHAIHMGERECSVQRRHQKVIEETPSPFLERYPGLREKMCDAAVRLCELIKYGSAGTVEFLVDDTSGEFYFLEMNTRLQVEHPITEATHPGLDLVELMILQGIAERDDPLHGLHPDQLVQSHYPPSPRENHHAIEARVYCENPAAGFKPCPGVLQYVEFEKREWLRVDHWISTGTNITPFFDPLACKLVVTGSSRAEAISRLAEALAECQIMGPPNNMAYLKAICESNAFRKGEATTKFLDTFAFTPRAMDVLSPGLETTIQDYPGRRIGLGIPRSGPMDSLAFRAANLLVSNAPSTEALELLTVTACRLFFHVSAVVAVTGAHVNVSVNGQEVGMWSKVIVPAGGKLVISPVKGRQVESSGCRTYLAVRGGFPGIPSYLGSKSTSFGLGGYQGRPLASGDSLILGACEPRFRELSYSLPKSLIPTYPSHWTVYCLSGPHDDEEFVTSEGIEQFYATRWRVSPSSNRMGIRLEGPKLLWARKNGGEGGSHPSNIHDSGYALGTVNVNGDTPVLLTNEGPDMGGYVCFCTVATGELWKLGQLRAGNTIHFKRVSFKQSMLLNGRCSRWLDSVADHVSGSSPDVMLNPLFEFENMMDESHNPKLHTIPAKEGTERPRVVFRQAGDSSILVEYGAALLDFNLRARIHAFELAVQMRGVEGIWSFGPCIRSTMCRYDPSVISQAELLQNLVDAENSLPDSMKDMEFPGRRITFPIVLDDRWNREAVQRYMRSIRDKAVYLPSNIEYLANNNGLDGGAEEALKLLISSDWLVFGVGFYLACPFLVPVDPRCRLVGQKMNPSRTYTPRGAIGIAGLVTAIYPIESPGGYQLYGRTLPAWETWGKGKDFEPSRPWLLQPFDQVAFEPILEGSYDELEKQFDAGRYEFKIEPATFSIASYNEFVESIAHEVADFKARQERGVSSQEALESELLKEWEAEKLQAASKEELVDGNEVTDGSGEAITSSLTASIWKIKCKLGDVIESGEHVVVILEAMKTEINIEAGEENVGKKIKGFGQGVREGALISAGDILVVLE</sequence>
<dbReference type="AlphaFoldDB" id="A0A067Q6R5"/>
<reference evidence="12" key="1">
    <citation type="journal article" date="2014" name="Proc. Natl. Acad. Sci. U.S.A.">
        <title>Extensive sampling of basidiomycete genomes demonstrates inadequacy of the white-rot/brown-rot paradigm for wood decay fungi.</title>
        <authorList>
            <person name="Riley R."/>
            <person name="Salamov A.A."/>
            <person name="Brown D.W."/>
            <person name="Nagy L.G."/>
            <person name="Floudas D."/>
            <person name="Held B.W."/>
            <person name="Levasseur A."/>
            <person name="Lombard V."/>
            <person name="Morin E."/>
            <person name="Otillar R."/>
            <person name="Lindquist E.A."/>
            <person name="Sun H."/>
            <person name="LaButti K.M."/>
            <person name="Schmutz J."/>
            <person name="Jabbour D."/>
            <person name="Luo H."/>
            <person name="Baker S.E."/>
            <person name="Pisabarro A.G."/>
            <person name="Walton J.D."/>
            <person name="Blanchette R.A."/>
            <person name="Henrissat B."/>
            <person name="Martin F."/>
            <person name="Cullen D."/>
            <person name="Hibbett D.S."/>
            <person name="Grigoriev I.V."/>
        </authorList>
    </citation>
    <scope>NUCLEOTIDE SEQUENCE [LARGE SCALE GENOMIC DNA]</scope>
    <source>
        <strain evidence="12">MUCL 33604</strain>
    </source>
</reference>
<dbReference type="InterPro" id="IPR005479">
    <property type="entry name" value="CPAse_ATP-bd"/>
</dbReference>
<dbReference type="EMBL" id="KL197718">
    <property type="protein sequence ID" value="KDQ58291.1"/>
    <property type="molecule type" value="Genomic_DNA"/>
</dbReference>
<evidence type="ECO:0000259" key="9">
    <source>
        <dbReference type="PROSITE" id="PS50975"/>
    </source>
</evidence>
<dbReference type="Gene3D" id="3.30.1360.40">
    <property type="match status" value="1"/>
</dbReference>